<feature type="domain" description="RRM" evidence="7">
    <location>
        <begin position="64"/>
        <end position="142"/>
    </location>
</feature>
<dbReference type="CDD" id="cd12416">
    <property type="entry name" value="RRM4_RBM28_like"/>
    <property type="match status" value="1"/>
</dbReference>
<feature type="region of interest" description="Disordered" evidence="6">
    <location>
        <begin position="741"/>
        <end position="842"/>
    </location>
</feature>
<evidence type="ECO:0000256" key="4">
    <source>
        <dbReference type="ARBA" id="ARBA00023242"/>
    </source>
</evidence>
<dbReference type="InterPro" id="IPR012677">
    <property type="entry name" value="Nucleotide-bd_a/b_plait_sf"/>
</dbReference>
<dbReference type="FunFam" id="3.30.70.330:FF:000182">
    <property type="entry name" value="RNA-binding motif protein 28"/>
    <property type="match status" value="1"/>
</dbReference>
<keyword evidence="4" id="KW-0539">Nucleus</keyword>
<dbReference type="SMART" id="SM00360">
    <property type="entry name" value="RRM"/>
    <property type="match status" value="5"/>
</dbReference>
<keyword evidence="8" id="KW-0496">Mitochondrion</keyword>
<feature type="compositionally biased region" description="Basic and acidic residues" evidence="6">
    <location>
        <begin position="801"/>
        <end position="816"/>
    </location>
</feature>
<accession>A0A3P3Y7G7</accession>
<feature type="compositionally biased region" description="Basic residues" evidence="6">
    <location>
        <begin position="768"/>
        <end position="777"/>
    </location>
</feature>
<dbReference type="GO" id="GO:0003729">
    <property type="term" value="F:mRNA binding"/>
    <property type="evidence" value="ECO:0007669"/>
    <property type="project" value="TreeGrafter"/>
</dbReference>
<dbReference type="Gene3D" id="3.30.70.330">
    <property type="match status" value="5"/>
</dbReference>
<dbReference type="SUPFAM" id="SSF54928">
    <property type="entry name" value="RNA-binding domain, RBD"/>
    <property type="match status" value="4"/>
</dbReference>
<evidence type="ECO:0000256" key="3">
    <source>
        <dbReference type="ARBA" id="ARBA00022884"/>
    </source>
</evidence>
<dbReference type="EMBL" id="OVEO01000005">
    <property type="protein sequence ID" value="SPQ96105.1"/>
    <property type="molecule type" value="Genomic_DNA"/>
</dbReference>
<keyword evidence="3 5" id="KW-0694">RNA-binding</keyword>
<comment type="subcellular location">
    <subcellularLocation>
        <location evidence="1">Nucleus</location>
    </subcellularLocation>
</comment>
<dbReference type="PANTHER" id="PTHR48039">
    <property type="entry name" value="RNA-BINDING MOTIF PROTEIN 14B"/>
    <property type="match status" value="1"/>
</dbReference>
<dbReference type="Pfam" id="PF00076">
    <property type="entry name" value="RRM_1"/>
    <property type="match status" value="5"/>
</dbReference>
<feature type="region of interest" description="Disordered" evidence="6">
    <location>
        <begin position="140"/>
        <end position="170"/>
    </location>
</feature>
<feature type="region of interest" description="Disordered" evidence="6">
    <location>
        <begin position="522"/>
        <end position="548"/>
    </location>
</feature>
<protein>
    <recommendedName>
        <fullName evidence="7">RRM domain-containing protein</fullName>
    </recommendedName>
</protein>
<feature type="compositionally biased region" description="Acidic residues" evidence="6">
    <location>
        <begin position="353"/>
        <end position="366"/>
    </location>
</feature>
<evidence type="ECO:0000256" key="6">
    <source>
        <dbReference type="SAM" id="MobiDB-lite"/>
    </source>
</evidence>
<dbReference type="InterPro" id="IPR035979">
    <property type="entry name" value="RBD_domain_sf"/>
</dbReference>
<dbReference type="GO" id="GO:0005730">
    <property type="term" value="C:nucleolus"/>
    <property type="evidence" value="ECO:0007669"/>
    <property type="project" value="TreeGrafter"/>
</dbReference>
<feature type="compositionally biased region" description="Basic residues" evidence="6">
    <location>
        <begin position="817"/>
        <end position="833"/>
    </location>
</feature>
<feature type="domain" description="RRM" evidence="7">
    <location>
        <begin position="631"/>
        <end position="728"/>
    </location>
</feature>
<organism evidence="8 9">
    <name type="scientific">Plasmodiophora brassicae</name>
    <name type="common">Clubroot disease agent</name>
    <dbReference type="NCBI Taxonomy" id="37360"/>
    <lineage>
        <taxon>Eukaryota</taxon>
        <taxon>Sar</taxon>
        <taxon>Rhizaria</taxon>
        <taxon>Endomyxa</taxon>
        <taxon>Phytomyxea</taxon>
        <taxon>Plasmodiophorida</taxon>
        <taxon>Plasmodiophoridae</taxon>
        <taxon>Plasmodiophora</taxon>
    </lineage>
</organism>
<dbReference type="CDD" id="cd12415">
    <property type="entry name" value="RRM3_RBM28_like"/>
    <property type="match status" value="1"/>
</dbReference>
<name>A0A3P3Y7G7_PLABS</name>
<evidence type="ECO:0000259" key="7">
    <source>
        <dbReference type="PROSITE" id="PS50102"/>
    </source>
</evidence>
<dbReference type="PANTHER" id="PTHR48039:SF5">
    <property type="entry name" value="RNA-BINDING PROTEIN 28"/>
    <property type="match status" value="1"/>
</dbReference>
<dbReference type="CDD" id="cd00590">
    <property type="entry name" value="RRM_SF"/>
    <property type="match status" value="1"/>
</dbReference>
<feature type="compositionally biased region" description="Acidic residues" evidence="6">
    <location>
        <begin position="386"/>
        <end position="402"/>
    </location>
</feature>
<keyword evidence="2" id="KW-0677">Repeat</keyword>
<dbReference type="InterPro" id="IPR051945">
    <property type="entry name" value="RRM_MRD1_RNA_proc_ribogen"/>
</dbReference>
<feature type="compositionally biased region" description="Acidic residues" evidence="6">
    <location>
        <begin position="409"/>
        <end position="442"/>
    </location>
</feature>
<evidence type="ECO:0000313" key="9">
    <source>
        <dbReference type="Proteomes" id="UP000290189"/>
    </source>
</evidence>
<geneLocation type="mitochondrion" evidence="8"/>
<dbReference type="InterPro" id="IPR000504">
    <property type="entry name" value="RRM_dom"/>
</dbReference>
<feature type="domain" description="RRM" evidence="7">
    <location>
        <begin position="257"/>
        <end position="340"/>
    </location>
</feature>
<evidence type="ECO:0000256" key="5">
    <source>
        <dbReference type="PROSITE-ProRule" id="PRU00176"/>
    </source>
</evidence>
<dbReference type="PROSITE" id="PS50102">
    <property type="entry name" value="RRM"/>
    <property type="match status" value="5"/>
</dbReference>
<dbReference type="CDD" id="cd12413">
    <property type="entry name" value="RRM1_RBM28_like"/>
    <property type="match status" value="1"/>
</dbReference>
<sequence length="868" mass="96091">MCLHGRQRTRRSPRSPSRTWPRVLPVIMADLDDCPFVVDKVGTTCNGNGPVAAAASSGIDASKSTVFVRNLPFDMTDQQFEAKFEEVGPVKRAFIVTGKGAQGSKGFGFVVFSDPADAEAAVAQLHLSEMSGRKIKVELAKRPGTQDDKEEGSTAAKRAPAPRRRFSGKAPSAVDRSVIVLEGLPESTTEKSLLKRMRKFGSVASVQFPSPESSAQYQTARITFSSGDIALKAVRKMDKKVLDGAVIRAGFPVQKCARVIVRNLPFNCTTKRVRTVLKQFGPISEVTLPMKADESGSTTKNNKGFAFVQFEHIDDATKAVSNGASLKIGGRNIAVDWALSKAHYEQRAVEQSGADEDEAADGDVSDDGQNYEAAADGADGTKGEEGSDDSEDDAANDSDLDDPEHVESESDMDDDDDAEDDEEHMDDDDDEEVDVTDEEDRNDVDRMLAPKVSRDVQEGRTVFVRNLPFDVTEGQVSDLFSRFGTVKYAMLVTDKELERPNGTAFVQFGSAESANAAVEYASKGRNVDERSSRNGRKRPRRTMTENGLQLGGRPLDVVIAVDRSQAARLQESGSKVKKDDRKCAYLLREGHINESSPAAEGLSKQDLTMRSKLYKEASKKIANPNFIMSKFRLTIHNLADGLTESDLKSAFLKGARQHCPDSKPIIKQCIIVRDKTRLDADGKPRSKHYGFVEFTEHDHALAALRALNNNPMAFGKKGHRPIVMFAVDDVRKLALRRRRLEKNRMKGMTKKLENELAADVPVQESQKRTRKPAKARPQKQQPATQLALAESTPKPQRQMVTRHELASEEDREEARPAKKPKRNSSVKQGAKRARSTDDESKFDAMVRDYKAKFFGNERERSISKRWFE</sequence>
<feature type="domain" description="RRM" evidence="7">
    <location>
        <begin position="460"/>
        <end position="562"/>
    </location>
</feature>
<feature type="domain" description="RRM" evidence="7">
    <location>
        <begin position="177"/>
        <end position="254"/>
    </location>
</feature>
<evidence type="ECO:0000256" key="2">
    <source>
        <dbReference type="ARBA" id="ARBA00022737"/>
    </source>
</evidence>
<proteinExistence type="predicted"/>
<evidence type="ECO:0000313" key="8">
    <source>
        <dbReference type="EMBL" id="SPQ96105.1"/>
    </source>
</evidence>
<dbReference type="AlphaFoldDB" id="A0A3P3Y7G7"/>
<evidence type="ECO:0000256" key="1">
    <source>
        <dbReference type="ARBA" id="ARBA00004123"/>
    </source>
</evidence>
<gene>
    <name evidence="8" type="ORF">PLBR_LOCUS3320</name>
</gene>
<feature type="compositionally biased region" description="Basic and acidic residues" evidence="6">
    <location>
        <begin position="443"/>
        <end position="452"/>
    </location>
</feature>
<feature type="region of interest" description="Disordered" evidence="6">
    <location>
        <begin position="348"/>
        <end position="452"/>
    </location>
</feature>
<dbReference type="Proteomes" id="UP000290189">
    <property type="component" value="Unassembled WGS sequence"/>
</dbReference>
<reference evidence="8 9" key="1">
    <citation type="submission" date="2018-03" db="EMBL/GenBank/DDBJ databases">
        <authorList>
            <person name="Fogelqvist J."/>
        </authorList>
    </citation>
    <scope>NUCLEOTIDE SEQUENCE [LARGE SCALE GENOMIC DNA]</scope>
</reference>